<name>A0A6B2LB34_9EUKA</name>
<dbReference type="PANTHER" id="PTHR42972:SF8">
    <property type="entry name" value="POLYHYDROXYBUTYRATE DEPOLYMERASE"/>
    <property type="match status" value="1"/>
</dbReference>
<dbReference type="AlphaFoldDB" id="A0A6B2LB34"/>
<accession>A0A6B2LB34</accession>
<dbReference type="Gene3D" id="3.40.50.1820">
    <property type="entry name" value="alpha/beta hydrolase"/>
    <property type="match status" value="1"/>
</dbReference>
<dbReference type="SUPFAM" id="SSF53474">
    <property type="entry name" value="alpha/beta-Hydrolases"/>
    <property type="match status" value="1"/>
</dbReference>
<dbReference type="PANTHER" id="PTHR42972">
    <property type="entry name" value="TOL-PAL SYSTEM PROTEIN TOLB"/>
    <property type="match status" value="1"/>
</dbReference>
<dbReference type="EMBL" id="GIBP01005237">
    <property type="protein sequence ID" value="NDV34206.1"/>
    <property type="molecule type" value="Transcribed_RNA"/>
</dbReference>
<organism evidence="1">
    <name type="scientific">Arcella intermedia</name>
    <dbReference type="NCBI Taxonomy" id="1963864"/>
    <lineage>
        <taxon>Eukaryota</taxon>
        <taxon>Amoebozoa</taxon>
        <taxon>Tubulinea</taxon>
        <taxon>Elardia</taxon>
        <taxon>Arcellinida</taxon>
        <taxon>Sphaerothecina</taxon>
        <taxon>Arcellidae</taxon>
        <taxon>Arcella</taxon>
    </lineage>
</organism>
<proteinExistence type="predicted"/>
<evidence type="ECO:0000313" key="1">
    <source>
        <dbReference type="EMBL" id="NDV34206.1"/>
    </source>
</evidence>
<protein>
    <recommendedName>
        <fullName evidence="2">Polyhydroxybutyrate depolymerase</fullName>
    </recommendedName>
</protein>
<sequence length="255" mass="27742">MMCMEGLETIPLSTLEDQARQYASSGAIDPVKNLANHNVYLYSGIFDITVKPSVVQSLETMYRDFGITNVTTQYSISSAHTYPTLNYGNLCALSMSPYISACEYDGAGAALQAIYGPLKAPVAPVSANFITLDQSKFTGGVSPASLSLGPTAWVYLPTACKNKAVACKLHVAFHGCEQSQSVVGNVFIENAGYNNWAESNNIIVVYPQTIVSLFGPENAEGCWDWWGYLDGNFANKQGPQIKFAKALIDYMYTNF</sequence>
<reference evidence="1" key="1">
    <citation type="journal article" date="2020" name="J. Eukaryot. Microbiol.">
        <title>De novo Sequencing, Assembly and Annotation of the Transcriptome for the Free-Living Testate Amoeba Arcella intermedia.</title>
        <authorList>
            <person name="Ribeiro G.M."/>
            <person name="Porfirio-Sousa A.L."/>
            <person name="Maurer-Alcala X.X."/>
            <person name="Katz L.A."/>
            <person name="Lahr D.J.G."/>
        </authorList>
    </citation>
    <scope>NUCLEOTIDE SEQUENCE</scope>
</reference>
<evidence type="ECO:0008006" key="2">
    <source>
        <dbReference type="Google" id="ProtNLM"/>
    </source>
</evidence>
<dbReference type="InterPro" id="IPR029058">
    <property type="entry name" value="AB_hydrolase_fold"/>
</dbReference>